<dbReference type="AlphaFoldDB" id="A0A9D1JZB8"/>
<dbReference type="InterPro" id="IPR002125">
    <property type="entry name" value="CMP_dCMP_dom"/>
</dbReference>
<feature type="active site" description="Proton donor" evidence="12">
    <location>
        <position position="57"/>
    </location>
</feature>
<feature type="binding site" evidence="13">
    <location>
        <position position="96"/>
    </location>
    <ligand>
        <name>Zn(2+)</name>
        <dbReference type="ChEBI" id="CHEBI:29105"/>
        <note>catalytic</note>
    </ligand>
</feature>
<dbReference type="GO" id="GO:0072527">
    <property type="term" value="P:pyrimidine-containing compound metabolic process"/>
    <property type="evidence" value="ECO:0007669"/>
    <property type="project" value="UniProtKB-ARBA"/>
</dbReference>
<dbReference type="FunFam" id="3.40.140.10:FF:000008">
    <property type="entry name" value="Cytidine deaminase"/>
    <property type="match status" value="1"/>
</dbReference>
<evidence type="ECO:0000256" key="7">
    <source>
        <dbReference type="ARBA" id="ARBA00022801"/>
    </source>
</evidence>
<dbReference type="NCBIfam" id="NF004064">
    <property type="entry name" value="PRK05578.1"/>
    <property type="match status" value="1"/>
</dbReference>
<dbReference type="Gene3D" id="3.40.140.10">
    <property type="entry name" value="Cytidine Deaminase, domain 2"/>
    <property type="match status" value="1"/>
</dbReference>
<comment type="function">
    <text evidence="2 14">This enzyme scavenges exogenous and endogenous cytidine and 2'-deoxycytidine for UMP synthesis.</text>
</comment>
<dbReference type="SUPFAM" id="SSF53927">
    <property type="entry name" value="Cytidine deaminase-like"/>
    <property type="match status" value="1"/>
</dbReference>
<dbReference type="EMBL" id="DVJP01000018">
    <property type="protein sequence ID" value="HIS75577.1"/>
    <property type="molecule type" value="Genomic_DNA"/>
</dbReference>
<feature type="binding site" evidence="13">
    <location>
        <position position="55"/>
    </location>
    <ligand>
        <name>Zn(2+)</name>
        <dbReference type="ChEBI" id="CHEBI:29105"/>
        <note>catalytic</note>
    </ligand>
</feature>
<evidence type="ECO:0000313" key="16">
    <source>
        <dbReference type="EMBL" id="HIS75577.1"/>
    </source>
</evidence>
<dbReference type="InterPro" id="IPR016192">
    <property type="entry name" value="APOBEC/CMP_deaminase_Zn-bd"/>
</dbReference>
<dbReference type="InterPro" id="IPR016193">
    <property type="entry name" value="Cytidine_deaminase-like"/>
</dbReference>
<comment type="similarity">
    <text evidence="3 14">Belongs to the cytidine and deoxycytidylate deaminase family.</text>
</comment>
<reference evidence="16" key="1">
    <citation type="submission" date="2020-10" db="EMBL/GenBank/DDBJ databases">
        <authorList>
            <person name="Gilroy R."/>
        </authorList>
    </citation>
    <scope>NUCLEOTIDE SEQUENCE</scope>
    <source>
        <strain evidence="16">CHK199-13235</strain>
    </source>
</reference>
<evidence type="ECO:0000256" key="8">
    <source>
        <dbReference type="ARBA" id="ARBA00022833"/>
    </source>
</evidence>
<organism evidence="16 17">
    <name type="scientific">Candidatus Merdivicinus excrementipullorum</name>
    <dbReference type="NCBI Taxonomy" id="2840867"/>
    <lineage>
        <taxon>Bacteria</taxon>
        <taxon>Bacillati</taxon>
        <taxon>Bacillota</taxon>
        <taxon>Clostridia</taxon>
        <taxon>Eubacteriales</taxon>
        <taxon>Oscillospiraceae</taxon>
        <taxon>Oscillospiraceae incertae sedis</taxon>
        <taxon>Candidatus Merdivicinus</taxon>
    </lineage>
</organism>
<evidence type="ECO:0000256" key="4">
    <source>
        <dbReference type="ARBA" id="ARBA00012783"/>
    </source>
</evidence>
<protein>
    <recommendedName>
        <fullName evidence="5 14">Cytidine deaminase</fullName>
        <ecNumber evidence="4 14">3.5.4.5</ecNumber>
    </recommendedName>
    <alternativeName>
        <fullName evidence="9 14">Cytidine aminohydrolase</fullName>
    </alternativeName>
</protein>
<dbReference type="InterPro" id="IPR006262">
    <property type="entry name" value="Cyt_deam_tetra"/>
</dbReference>
<dbReference type="PROSITE" id="PS00903">
    <property type="entry name" value="CYT_DCMP_DEAMINASES_1"/>
    <property type="match status" value="1"/>
</dbReference>
<name>A0A9D1JZB8_9FIRM</name>
<dbReference type="CDD" id="cd01283">
    <property type="entry name" value="cytidine_deaminase"/>
    <property type="match status" value="1"/>
</dbReference>
<evidence type="ECO:0000256" key="13">
    <source>
        <dbReference type="PIRSR" id="PIRSR606262-3"/>
    </source>
</evidence>
<comment type="catalytic activity">
    <reaction evidence="10 14">
        <text>2'-deoxycytidine + H2O + H(+) = 2'-deoxyuridine + NH4(+)</text>
        <dbReference type="Rhea" id="RHEA:13433"/>
        <dbReference type="ChEBI" id="CHEBI:15377"/>
        <dbReference type="ChEBI" id="CHEBI:15378"/>
        <dbReference type="ChEBI" id="CHEBI:15698"/>
        <dbReference type="ChEBI" id="CHEBI:16450"/>
        <dbReference type="ChEBI" id="CHEBI:28938"/>
        <dbReference type="EC" id="3.5.4.5"/>
    </reaction>
</comment>
<dbReference type="InterPro" id="IPR050202">
    <property type="entry name" value="Cyt/Deoxycyt_deaminase"/>
</dbReference>
<dbReference type="Pfam" id="PF00383">
    <property type="entry name" value="dCMP_cyt_deam_1"/>
    <property type="match status" value="1"/>
</dbReference>
<evidence type="ECO:0000256" key="3">
    <source>
        <dbReference type="ARBA" id="ARBA00006576"/>
    </source>
</evidence>
<evidence type="ECO:0000313" key="17">
    <source>
        <dbReference type="Proteomes" id="UP000824002"/>
    </source>
</evidence>
<dbReference type="NCBIfam" id="TIGR01354">
    <property type="entry name" value="cyt_deam_tetra"/>
    <property type="match status" value="1"/>
</dbReference>
<evidence type="ECO:0000256" key="9">
    <source>
        <dbReference type="ARBA" id="ARBA00032005"/>
    </source>
</evidence>
<sequence>MEEMRIKLARAALDARQNAYCPYSHFAVGAAVLAKSGKIYAGCNIENTTQGPGVCAERAALYKAVSEGEREFLAVAVAGGPEGREPDGFCPPCGVCRQALAEFCAGEMPVILVKNSEETEVYRLKELFPLAFSLR</sequence>
<reference evidence="16" key="2">
    <citation type="journal article" date="2021" name="PeerJ">
        <title>Extensive microbial diversity within the chicken gut microbiome revealed by metagenomics and culture.</title>
        <authorList>
            <person name="Gilroy R."/>
            <person name="Ravi A."/>
            <person name="Getino M."/>
            <person name="Pursley I."/>
            <person name="Horton D.L."/>
            <person name="Alikhan N.F."/>
            <person name="Baker D."/>
            <person name="Gharbi K."/>
            <person name="Hall N."/>
            <person name="Watson M."/>
            <person name="Adriaenssens E.M."/>
            <person name="Foster-Nyarko E."/>
            <person name="Jarju S."/>
            <person name="Secka A."/>
            <person name="Antonio M."/>
            <person name="Oren A."/>
            <person name="Chaudhuri R.R."/>
            <person name="La Ragione R."/>
            <person name="Hildebrand F."/>
            <person name="Pallen M.J."/>
        </authorList>
    </citation>
    <scope>NUCLEOTIDE SEQUENCE</scope>
    <source>
        <strain evidence="16">CHK199-13235</strain>
    </source>
</reference>
<dbReference type="GO" id="GO:0004126">
    <property type="term" value="F:cytidine deaminase activity"/>
    <property type="evidence" value="ECO:0007669"/>
    <property type="project" value="UniProtKB-UniRule"/>
</dbReference>
<dbReference type="GO" id="GO:0008270">
    <property type="term" value="F:zinc ion binding"/>
    <property type="evidence" value="ECO:0007669"/>
    <property type="project" value="UniProtKB-UniRule"/>
</dbReference>
<comment type="caution">
    <text evidence="16">The sequence shown here is derived from an EMBL/GenBank/DDBJ whole genome shotgun (WGS) entry which is preliminary data.</text>
</comment>
<evidence type="ECO:0000259" key="15">
    <source>
        <dbReference type="PROSITE" id="PS51747"/>
    </source>
</evidence>
<dbReference type="GO" id="GO:0042802">
    <property type="term" value="F:identical protein binding"/>
    <property type="evidence" value="ECO:0007669"/>
    <property type="project" value="UniProtKB-ARBA"/>
</dbReference>
<dbReference type="EC" id="3.5.4.5" evidence="4 14"/>
<keyword evidence="7 14" id="KW-0378">Hydrolase</keyword>
<feature type="domain" description="CMP/dCMP-type deaminase" evidence="15">
    <location>
        <begin position="3"/>
        <end position="135"/>
    </location>
</feature>
<evidence type="ECO:0000256" key="1">
    <source>
        <dbReference type="ARBA" id="ARBA00001947"/>
    </source>
</evidence>
<evidence type="ECO:0000256" key="12">
    <source>
        <dbReference type="PIRSR" id="PIRSR606262-1"/>
    </source>
</evidence>
<gene>
    <name evidence="16" type="primary">cdd</name>
    <name evidence="16" type="ORF">IAB51_02095</name>
</gene>
<evidence type="ECO:0000256" key="11">
    <source>
        <dbReference type="ARBA" id="ARBA00049558"/>
    </source>
</evidence>
<evidence type="ECO:0000256" key="2">
    <source>
        <dbReference type="ARBA" id="ARBA00003949"/>
    </source>
</evidence>
<dbReference type="PROSITE" id="PS51747">
    <property type="entry name" value="CYT_DCMP_DEAMINASES_2"/>
    <property type="match status" value="1"/>
</dbReference>
<dbReference type="GO" id="GO:0005829">
    <property type="term" value="C:cytosol"/>
    <property type="evidence" value="ECO:0007669"/>
    <property type="project" value="TreeGrafter"/>
</dbReference>
<evidence type="ECO:0000256" key="10">
    <source>
        <dbReference type="ARBA" id="ARBA00049252"/>
    </source>
</evidence>
<keyword evidence="6 13" id="KW-0479">Metal-binding</keyword>
<comment type="cofactor">
    <cofactor evidence="1 13 14">
        <name>Zn(2+)</name>
        <dbReference type="ChEBI" id="CHEBI:29105"/>
    </cofactor>
</comment>
<dbReference type="PANTHER" id="PTHR11644:SF2">
    <property type="entry name" value="CYTIDINE DEAMINASE"/>
    <property type="match status" value="1"/>
</dbReference>
<dbReference type="Proteomes" id="UP000824002">
    <property type="component" value="Unassembled WGS sequence"/>
</dbReference>
<dbReference type="PANTHER" id="PTHR11644">
    <property type="entry name" value="CYTIDINE DEAMINASE"/>
    <property type="match status" value="1"/>
</dbReference>
<evidence type="ECO:0000256" key="14">
    <source>
        <dbReference type="RuleBase" id="RU364006"/>
    </source>
</evidence>
<comment type="catalytic activity">
    <reaction evidence="11 14">
        <text>cytidine + H2O + H(+) = uridine + NH4(+)</text>
        <dbReference type="Rhea" id="RHEA:16069"/>
        <dbReference type="ChEBI" id="CHEBI:15377"/>
        <dbReference type="ChEBI" id="CHEBI:15378"/>
        <dbReference type="ChEBI" id="CHEBI:16704"/>
        <dbReference type="ChEBI" id="CHEBI:17562"/>
        <dbReference type="ChEBI" id="CHEBI:28938"/>
        <dbReference type="EC" id="3.5.4.5"/>
    </reaction>
</comment>
<dbReference type="GO" id="GO:0055086">
    <property type="term" value="P:nucleobase-containing small molecule metabolic process"/>
    <property type="evidence" value="ECO:0007669"/>
    <property type="project" value="UniProtKB-ARBA"/>
</dbReference>
<accession>A0A9D1JZB8</accession>
<proteinExistence type="inferred from homology"/>
<evidence type="ECO:0000256" key="6">
    <source>
        <dbReference type="ARBA" id="ARBA00022723"/>
    </source>
</evidence>
<evidence type="ECO:0000256" key="5">
    <source>
        <dbReference type="ARBA" id="ARBA00018266"/>
    </source>
</evidence>
<feature type="binding site" evidence="13">
    <location>
        <position position="93"/>
    </location>
    <ligand>
        <name>Zn(2+)</name>
        <dbReference type="ChEBI" id="CHEBI:29105"/>
        <note>catalytic</note>
    </ligand>
</feature>
<keyword evidence="8 13" id="KW-0862">Zinc</keyword>